<evidence type="ECO:0000313" key="2">
    <source>
        <dbReference type="EMBL" id="CAA6820350.1"/>
    </source>
</evidence>
<dbReference type="InterPro" id="IPR023614">
    <property type="entry name" value="Porin_dom_sf"/>
</dbReference>
<sequence>MESYKAFKCNHKGENVKITKLSLAAIAAMTITTGAMAENTANFSGNVKLWYETADTDGGVDNSLFHKNSTNGFSSGDAAASLEVKGKAGVLGYGVKYTAVDSLGLEGNLVSSRRATGTDANGLNTAHWAEKAFITYKMGNTTAKIGRQHLNTPLAFTETWNVAANSFDAVVLMNNDIENVTLMGSYVGKHNGYSAPGSAAAGNGFLQPSATFGTVTQNGKFETFGASGAYVAAALAKPVKDLGINAWYYNIKEVADAAWVDADYKIGPVMVGALYAQMMPNASGVDDTTAFAIKAGSKVGPVSLFAAYSDVSDDGVLLVGNVATGGKKTQLPTAGVYNDGFIVAAPGAKSFKLKASYPVSSVNLTAQYMSTTNDNASGSTPNGALGREVDEIDLIAATKIADVNVKAIYVNRTFGTNGNNGIVLQSDSNHVRIIAGINF</sequence>
<reference evidence="2" key="1">
    <citation type="submission" date="2020-01" db="EMBL/GenBank/DDBJ databases">
        <authorList>
            <person name="Meier V. D."/>
            <person name="Meier V D."/>
        </authorList>
    </citation>
    <scope>NUCLEOTIDE SEQUENCE</scope>
    <source>
        <strain evidence="2">HLG_WM_MAG_02</strain>
    </source>
</reference>
<dbReference type="SUPFAM" id="SSF56935">
    <property type="entry name" value="Porins"/>
    <property type="match status" value="1"/>
</dbReference>
<organism evidence="2">
    <name type="scientific">uncultured Sulfurovum sp</name>
    <dbReference type="NCBI Taxonomy" id="269237"/>
    <lineage>
        <taxon>Bacteria</taxon>
        <taxon>Pseudomonadati</taxon>
        <taxon>Campylobacterota</taxon>
        <taxon>Epsilonproteobacteria</taxon>
        <taxon>Campylobacterales</taxon>
        <taxon>Sulfurovaceae</taxon>
        <taxon>Sulfurovum</taxon>
        <taxon>environmental samples</taxon>
    </lineage>
</organism>
<dbReference type="GO" id="GO:0016020">
    <property type="term" value="C:membrane"/>
    <property type="evidence" value="ECO:0007669"/>
    <property type="project" value="InterPro"/>
</dbReference>
<name>A0A6S6TUI0_9BACT</name>
<gene>
    <name evidence="2" type="ORF">HELGO_WM19239</name>
</gene>
<dbReference type="Gene3D" id="2.40.160.10">
    <property type="entry name" value="Porin"/>
    <property type="match status" value="1"/>
</dbReference>
<accession>A0A6S6TUI0</accession>
<dbReference type="AlphaFoldDB" id="A0A6S6TUI0"/>
<feature type="chain" id="PRO_5028341513" description="Porin domain-containing protein" evidence="1">
    <location>
        <begin position="38"/>
        <end position="439"/>
    </location>
</feature>
<feature type="signal peptide" evidence="1">
    <location>
        <begin position="1"/>
        <end position="37"/>
    </location>
</feature>
<keyword evidence="1" id="KW-0732">Signal</keyword>
<dbReference type="EMBL" id="CACVAZ010000132">
    <property type="protein sequence ID" value="CAA6820350.1"/>
    <property type="molecule type" value="Genomic_DNA"/>
</dbReference>
<proteinExistence type="predicted"/>
<evidence type="ECO:0008006" key="3">
    <source>
        <dbReference type="Google" id="ProtNLM"/>
    </source>
</evidence>
<evidence type="ECO:0000256" key="1">
    <source>
        <dbReference type="SAM" id="SignalP"/>
    </source>
</evidence>
<protein>
    <recommendedName>
        <fullName evidence="3">Porin domain-containing protein</fullName>
    </recommendedName>
</protein>